<proteinExistence type="predicted"/>
<dbReference type="Pfam" id="PF19413">
    <property type="entry name" value="YaiO"/>
    <property type="match status" value="1"/>
</dbReference>
<name>A0A271IY67_9BACT</name>
<comment type="caution">
    <text evidence="3">The sequence shown here is derived from an EMBL/GenBank/DDBJ whole genome shotgun (WGS) entry which is preliminary data.</text>
</comment>
<feature type="domain" description="YaiO beta-barrel" evidence="2">
    <location>
        <begin position="31"/>
        <end position="172"/>
    </location>
</feature>
<keyword evidence="4" id="KW-1185">Reference proteome</keyword>
<keyword evidence="1" id="KW-0732">Signal</keyword>
<gene>
    <name evidence="3" type="ORF">BSZ37_06735</name>
</gene>
<dbReference type="Proteomes" id="UP000216339">
    <property type="component" value="Unassembled WGS sequence"/>
</dbReference>
<protein>
    <recommendedName>
        <fullName evidence="2">YaiO beta-barrel domain-containing protein</fullName>
    </recommendedName>
</protein>
<dbReference type="NCBIfam" id="TIGR04390">
    <property type="entry name" value="OMP_YaiO_dom"/>
    <property type="match status" value="1"/>
</dbReference>
<evidence type="ECO:0000259" key="2">
    <source>
        <dbReference type="Pfam" id="PF19413"/>
    </source>
</evidence>
<feature type="chain" id="PRO_5012086123" description="YaiO beta-barrel domain-containing protein" evidence="1">
    <location>
        <begin position="17"/>
        <end position="246"/>
    </location>
</feature>
<dbReference type="InterPro" id="IPR030887">
    <property type="entry name" value="Beta-barrel_YaiO"/>
</dbReference>
<dbReference type="OrthoDB" id="127914at2"/>
<evidence type="ECO:0000313" key="4">
    <source>
        <dbReference type="Proteomes" id="UP000216339"/>
    </source>
</evidence>
<evidence type="ECO:0000313" key="3">
    <source>
        <dbReference type="EMBL" id="PAP76163.1"/>
    </source>
</evidence>
<dbReference type="EMBL" id="MQWD01000001">
    <property type="protein sequence ID" value="PAP76163.1"/>
    <property type="molecule type" value="Genomic_DNA"/>
</dbReference>
<organism evidence="3 4">
    <name type="scientific">Rubrivirga marina</name>
    <dbReference type="NCBI Taxonomy" id="1196024"/>
    <lineage>
        <taxon>Bacteria</taxon>
        <taxon>Pseudomonadati</taxon>
        <taxon>Rhodothermota</taxon>
        <taxon>Rhodothermia</taxon>
        <taxon>Rhodothermales</taxon>
        <taxon>Rubricoccaceae</taxon>
        <taxon>Rubrivirga</taxon>
    </lineage>
</organism>
<evidence type="ECO:0000256" key="1">
    <source>
        <dbReference type="SAM" id="SignalP"/>
    </source>
</evidence>
<reference evidence="3 4" key="1">
    <citation type="submission" date="2016-11" db="EMBL/GenBank/DDBJ databases">
        <title>Study of marine rhodopsin-containing bacteria.</title>
        <authorList>
            <person name="Yoshizawa S."/>
            <person name="Kumagai Y."/>
            <person name="Kogure K."/>
        </authorList>
    </citation>
    <scope>NUCLEOTIDE SEQUENCE [LARGE SCALE GENOMIC DNA]</scope>
    <source>
        <strain evidence="3 4">SAORIC-28</strain>
    </source>
</reference>
<feature type="signal peptide" evidence="1">
    <location>
        <begin position="1"/>
        <end position="16"/>
    </location>
</feature>
<sequence>MRALLLFLLVTLPASAQSWGATASTAAEVVDGLDPWLESRVSVGGRAGVLAGVAEAGVVERYDQAAPFVGADLYPTLADGAYGNVRARWSPGSDVTARLDLGAEAFVALGRGWEASAGGRRLAFADRDVWIATASGARYVGPWYVRGQLAAVPDGDRVPVSTRLLVRHLGDGEGGAFGSFWELSLARGEEAVVESTGRTAVRGSWAVAGRLQRSLSGPVGVTLGAGYTADGDLSRGAAEAGVFVRF</sequence>
<dbReference type="RefSeq" id="WP_095509804.1">
    <property type="nucleotide sequence ID" value="NZ_MQWD01000001.1"/>
</dbReference>
<accession>A0A271IY67</accession>
<dbReference type="AlphaFoldDB" id="A0A271IY67"/>